<dbReference type="FunFam" id="3.10.290.10:FF:000003">
    <property type="entry name" value="Pseudouridine synthase"/>
    <property type="match status" value="1"/>
</dbReference>
<dbReference type="InterPro" id="IPR050343">
    <property type="entry name" value="RsuA_PseudoU_synthase"/>
</dbReference>
<dbReference type="InterPro" id="IPR002942">
    <property type="entry name" value="S4_RNA-bd"/>
</dbReference>
<dbReference type="Pfam" id="PF01479">
    <property type="entry name" value="S4"/>
    <property type="match status" value="1"/>
</dbReference>
<evidence type="ECO:0000256" key="4">
    <source>
        <dbReference type="PROSITE-ProRule" id="PRU00182"/>
    </source>
</evidence>
<evidence type="ECO:0000256" key="5">
    <source>
        <dbReference type="RuleBase" id="RU003887"/>
    </source>
</evidence>
<dbReference type="InterPro" id="IPR042092">
    <property type="entry name" value="PsdUridine_s_RsuA/RluB/E/F_cat"/>
</dbReference>
<dbReference type="Gene3D" id="3.30.70.1560">
    <property type="entry name" value="Alpha-L RNA-binding motif"/>
    <property type="match status" value="1"/>
</dbReference>
<evidence type="ECO:0000256" key="3">
    <source>
        <dbReference type="ARBA" id="ARBA00023235"/>
    </source>
</evidence>
<dbReference type="SUPFAM" id="SSF55174">
    <property type="entry name" value="Alpha-L RNA-binding motif"/>
    <property type="match status" value="1"/>
</dbReference>
<dbReference type="InterPro" id="IPR018496">
    <property type="entry name" value="PsdUridine_synth_RsuA/RluB_CS"/>
</dbReference>
<evidence type="ECO:0000256" key="2">
    <source>
        <dbReference type="ARBA" id="ARBA00022884"/>
    </source>
</evidence>
<proteinExistence type="inferred from homology"/>
<dbReference type="EC" id="5.4.99.-" evidence="5"/>
<dbReference type="Gene3D" id="3.30.70.580">
    <property type="entry name" value="Pseudouridine synthase I, catalytic domain, N-terminal subdomain"/>
    <property type="match status" value="1"/>
</dbReference>
<evidence type="ECO:0000313" key="7">
    <source>
        <dbReference type="EMBL" id="TGE37742.1"/>
    </source>
</evidence>
<dbReference type="GO" id="GO:0003723">
    <property type="term" value="F:RNA binding"/>
    <property type="evidence" value="ECO:0007669"/>
    <property type="project" value="UniProtKB-KW"/>
</dbReference>
<keyword evidence="8" id="KW-1185">Reference proteome</keyword>
<evidence type="ECO:0000313" key="8">
    <source>
        <dbReference type="Proteomes" id="UP000298460"/>
    </source>
</evidence>
<dbReference type="Proteomes" id="UP000298460">
    <property type="component" value="Unassembled WGS sequence"/>
</dbReference>
<dbReference type="InterPro" id="IPR006145">
    <property type="entry name" value="PsdUridine_synth_RsuA/RluA"/>
</dbReference>
<dbReference type="PANTHER" id="PTHR47683">
    <property type="entry name" value="PSEUDOURIDINE SYNTHASE FAMILY PROTEIN-RELATED"/>
    <property type="match status" value="1"/>
</dbReference>
<dbReference type="InterPro" id="IPR020094">
    <property type="entry name" value="TruA/RsuA/RluB/E/F_N"/>
</dbReference>
<dbReference type="FunFam" id="3.30.70.1560:FF:000001">
    <property type="entry name" value="Pseudouridine synthase"/>
    <property type="match status" value="1"/>
</dbReference>
<protein>
    <recommendedName>
        <fullName evidence="5">Pseudouridine synthase</fullName>
        <ecNumber evidence="5">5.4.99.-</ecNumber>
    </recommendedName>
</protein>
<keyword evidence="2 4" id="KW-0694">RNA-binding</keyword>
<dbReference type="Gene3D" id="3.10.290.10">
    <property type="entry name" value="RNA-binding S4 domain"/>
    <property type="match status" value="1"/>
</dbReference>
<dbReference type="Pfam" id="PF00849">
    <property type="entry name" value="PseudoU_synth_2"/>
    <property type="match status" value="1"/>
</dbReference>
<feature type="domain" description="RNA-binding S4" evidence="6">
    <location>
        <begin position="15"/>
        <end position="78"/>
    </location>
</feature>
<dbReference type="SUPFAM" id="SSF55120">
    <property type="entry name" value="Pseudouridine synthase"/>
    <property type="match status" value="1"/>
</dbReference>
<evidence type="ECO:0000256" key="1">
    <source>
        <dbReference type="ARBA" id="ARBA00008348"/>
    </source>
</evidence>
<dbReference type="PROSITE" id="PS50889">
    <property type="entry name" value="S4"/>
    <property type="match status" value="1"/>
</dbReference>
<dbReference type="SMART" id="SM00363">
    <property type="entry name" value="S4"/>
    <property type="match status" value="1"/>
</dbReference>
<dbReference type="EMBL" id="SPQQ01000004">
    <property type="protein sequence ID" value="TGE37742.1"/>
    <property type="molecule type" value="Genomic_DNA"/>
</dbReference>
<sequence>MVDHESRVQEKGDGERLQKVLAQAGVASRRHAEQLILDGRVTVNGDKISALGTKVRIQDHIQVDGHEIYRTESLHYYLLNKPTSVITSVSDPQGRPTVVDLMKDVPIRVYPVGRLDYDTSGLLVLTNDGELTHRLMHPSFGVEKTYRVWVKGPVGINALETLRQGVFLEDGITAPAIVERVSGVSSETDINSRGNHLEVLEVTIHEGRNRQIRRMFSTIGYPVVKLERIRFGSLLLGNSLSTGSYRILTIEEVRELRSKVGL</sequence>
<comment type="caution">
    <text evidence="7">The sequence shown here is derived from an EMBL/GenBank/DDBJ whole genome shotgun (WGS) entry which is preliminary data.</text>
</comment>
<dbReference type="AlphaFoldDB" id="A0A4Z0R3Y0"/>
<dbReference type="PANTHER" id="PTHR47683:SF2">
    <property type="entry name" value="RNA-BINDING S4 DOMAIN-CONTAINING PROTEIN"/>
    <property type="match status" value="1"/>
</dbReference>
<organism evidence="7 8">
    <name type="scientific">Desulfosporosinus fructosivorans</name>
    <dbReference type="NCBI Taxonomy" id="2018669"/>
    <lineage>
        <taxon>Bacteria</taxon>
        <taxon>Bacillati</taxon>
        <taxon>Bacillota</taxon>
        <taxon>Clostridia</taxon>
        <taxon>Eubacteriales</taxon>
        <taxon>Desulfitobacteriaceae</taxon>
        <taxon>Desulfosporosinus</taxon>
    </lineage>
</organism>
<dbReference type="OrthoDB" id="9807213at2"/>
<name>A0A4Z0R3Y0_9FIRM</name>
<reference evidence="7 8" key="1">
    <citation type="submission" date="2019-03" db="EMBL/GenBank/DDBJ databases">
        <title>Draft Genome Sequence of Desulfosporosinus fructosivorans Strain 63.6F, Isolated from Marine Sediment in the Baltic Sea.</title>
        <authorList>
            <person name="Hausmann B."/>
            <person name="Vandieken V."/>
            <person name="Pjevac P."/>
            <person name="Schreck K."/>
            <person name="Herbold C.W."/>
            <person name="Loy A."/>
        </authorList>
    </citation>
    <scope>NUCLEOTIDE SEQUENCE [LARGE SCALE GENOMIC DNA]</scope>
    <source>
        <strain evidence="7 8">63.6F</strain>
    </source>
</reference>
<comment type="similarity">
    <text evidence="1 5">Belongs to the pseudouridine synthase RsuA family.</text>
</comment>
<keyword evidence="3 5" id="KW-0413">Isomerase</keyword>
<dbReference type="PROSITE" id="PS01149">
    <property type="entry name" value="PSI_RSU"/>
    <property type="match status" value="1"/>
</dbReference>
<dbReference type="NCBIfam" id="TIGR00093">
    <property type="entry name" value="pseudouridine synthase"/>
    <property type="match status" value="1"/>
</dbReference>
<dbReference type="GO" id="GO:0005829">
    <property type="term" value="C:cytosol"/>
    <property type="evidence" value="ECO:0007669"/>
    <property type="project" value="UniProtKB-ARBA"/>
</dbReference>
<dbReference type="CDD" id="cd02870">
    <property type="entry name" value="PseudoU_synth_RsuA_like"/>
    <property type="match status" value="1"/>
</dbReference>
<dbReference type="InterPro" id="IPR036986">
    <property type="entry name" value="S4_RNA-bd_sf"/>
</dbReference>
<dbReference type="InterPro" id="IPR020103">
    <property type="entry name" value="PsdUridine_synth_cat_dom_sf"/>
</dbReference>
<evidence type="ECO:0000259" key="6">
    <source>
        <dbReference type="SMART" id="SM00363"/>
    </source>
</evidence>
<gene>
    <name evidence="7" type="ORF">E4K67_13585</name>
</gene>
<dbReference type="RefSeq" id="WP_135547548.1">
    <property type="nucleotide sequence ID" value="NZ_SPQQ01000004.1"/>
</dbReference>
<dbReference type="GO" id="GO:0120159">
    <property type="term" value="F:rRNA pseudouridine synthase activity"/>
    <property type="evidence" value="ECO:0007669"/>
    <property type="project" value="UniProtKB-ARBA"/>
</dbReference>
<dbReference type="GO" id="GO:0000455">
    <property type="term" value="P:enzyme-directed rRNA pseudouridine synthesis"/>
    <property type="evidence" value="ECO:0007669"/>
    <property type="project" value="UniProtKB-ARBA"/>
</dbReference>
<dbReference type="CDD" id="cd00165">
    <property type="entry name" value="S4"/>
    <property type="match status" value="1"/>
</dbReference>
<dbReference type="InterPro" id="IPR000748">
    <property type="entry name" value="PsdUridine_synth_RsuA/RluB/E/F"/>
</dbReference>
<accession>A0A4Z0R3Y0</accession>